<dbReference type="PANTHER" id="PTHR43133:SF46">
    <property type="entry name" value="RNA POLYMERASE SIGMA-70 FACTOR ECF SUBFAMILY"/>
    <property type="match status" value="1"/>
</dbReference>
<comment type="similarity">
    <text evidence="1">Belongs to the sigma-70 factor family. ECF subfamily.</text>
</comment>
<dbReference type="InterPro" id="IPR039425">
    <property type="entry name" value="RNA_pol_sigma-70-like"/>
</dbReference>
<dbReference type="Pfam" id="PF04542">
    <property type="entry name" value="Sigma70_r2"/>
    <property type="match status" value="1"/>
</dbReference>
<reference evidence="7" key="1">
    <citation type="submission" date="2023-07" db="EMBL/GenBank/DDBJ databases">
        <title>The genome sequence of Rhodocytophaga aerolata KACC 12507.</title>
        <authorList>
            <person name="Zhang X."/>
        </authorList>
    </citation>
    <scope>NUCLEOTIDE SEQUENCE</scope>
    <source>
        <strain evidence="7">KACC 12507</strain>
    </source>
</reference>
<dbReference type="Gene3D" id="1.10.1740.10">
    <property type="match status" value="1"/>
</dbReference>
<accession>A0ABT8QY79</accession>
<protein>
    <submittedName>
        <fullName evidence="7">RNA polymerase sigma-70 factor</fullName>
    </submittedName>
</protein>
<dbReference type="InterPro" id="IPR036388">
    <property type="entry name" value="WH-like_DNA-bd_sf"/>
</dbReference>
<dbReference type="Gene3D" id="1.10.10.10">
    <property type="entry name" value="Winged helix-like DNA-binding domain superfamily/Winged helix DNA-binding domain"/>
    <property type="match status" value="1"/>
</dbReference>
<sequence length="195" mass="22560">MHPNLDEIQLLEELMKGSETAFKKIYLNYHGSLYRMALKFVKSEELAKEIVQDVFVKIWENRSQINTSLSFSAFLFRIAHNHIFNLLKRASKEAAIKNEILAAAETASNYTENEVLSAEYETLAIDAIEQLPPQRKLIFKLCRNEGKSYEEVSYTLGISKSTVRDHMVKAIKFIKDYLQAHTQTTFLVCLMAWFL</sequence>
<dbReference type="InterPro" id="IPR013249">
    <property type="entry name" value="RNA_pol_sigma70_r4_t2"/>
</dbReference>
<dbReference type="SUPFAM" id="SSF88659">
    <property type="entry name" value="Sigma3 and sigma4 domains of RNA polymerase sigma factors"/>
    <property type="match status" value="1"/>
</dbReference>
<evidence type="ECO:0000313" key="8">
    <source>
        <dbReference type="Proteomes" id="UP001168528"/>
    </source>
</evidence>
<dbReference type="EMBL" id="JAUKPO010000001">
    <property type="protein sequence ID" value="MDO1444795.1"/>
    <property type="molecule type" value="Genomic_DNA"/>
</dbReference>
<evidence type="ECO:0000256" key="1">
    <source>
        <dbReference type="ARBA" id="ARBA00010641"/>
    </source>
</evidence>
<evidence type="ECO:0000256" key="2">
    <source>
        <dbReference type="ARBA" id="ARBA00023015"/>
    </source>
</evidence>
<feature type="domain" description="RNA polymerase sigma factor 70 region 4 type 2" evidence="6">
    <location>
        <begin position="125"/>
        <end position="173"/>
    </location>
</feature>
<dbReference type="InterPro" id="IPR007627">
    <property type="entry name" value="RNA_pol_sigma70_r2"/>
</dbReference>
<feature type="domain" description="RNA polymerase sigma-70 region 2" evidence="5">
    <location>
        <begin position="26"/>
        <end position="92"/>
    </location>
</feature>
<dbReference type="SUPFAM" id="SSF88946">
    <property type="entry name" value="Sigma2 domain of RNA polymerase sigma factors"/>
    <property type="match status" value="1"/>
</dbReference>
<gene>
    <name evidence="7" type="ORF">Q0590_00965</name>
</gene>
<proteinExistence type="inferred from homology"/>
<dbReference type="RefSeq" id="WP_302035597.1">
    <property type="nucleotide sequence ID" value="NZ_JAUKPO010000001.1"/>
</dbReference>
<dbReference type="PANTHER" id="PTHR43133">
    <property type="entry name" value="RNA POLYMERASE ECF-TYPE SIGMA FACTO"/>
    <property type="match status" value="1"/>
</dbReference>
<keyword evidence="3" id="KW-0731">Sigma factor</keyword>
<evidence type="ECO:0000259" key="6">
    <source>
        <dbReference type="Pfam" id="PF08281"/>
    </source>
</evidence>
<dbReference type="Pfam" id="PF08281">
    <property type="entry name" value="Sigma70_r4_2"/>
    <property type="match status" value="1"/>
</dbReference>
<evidence type="ECO:0000256" key="3">
    <source>
        <dbReference type="ARBA" id="ARBA00023082"/>
    </source>
</evidence>
<dbReference type="NCBIfam" id="TIGR02985">
    <property type="entry name" value="Sig70_bacteroi1"/>
    <property type="match status" value="1"/>
</dbReference>
<keyword evidence="4" id="KW-0804">Transcription</keyword>
<name>A0ABT8QY79_9BACT</name>
<comment type="caution">
    <text evidence="7">The sequence shown here is derived from an EMBL/GenBank/DDBJ whole genome shotgun (WGS) entry which is preliminary data.</text>
</comment>
<dbReference type="NCBIfam" id="TIGR02937">
    <property type="entry name" value="sigma70-ECF"/>
    <property type="match status" value="1"/>
</dbReference>
<keyword evidence="8" id="KW-1185">Reference proteome</keyword>
<keyword evidence="2" id="KW-0805">Transcription regulation</keyword>
<evidence type="ECO:0000313" key="7">
    <source>
        <dbReference type="EMBL" id="MDO1444795.1"/>
    </source>
</evidence>
<dbReference type="InterPro" id="IPR014284">
    <property type="entry name" value="RNA_pol_sigma-70_dom"/>
</dbReference>
<evidence type="ECO:0000256" key="4">
    <source>
        <dbReference type="ARBA" id="ARBA00023163"/>
    </source>
</evidence>
<organism evidence="7 8">
    <name type="scientific">Rhodocytophaga aerolata</name>
    <dbReference type="NCBI Taxonomy" id="455078"/>
    <lineage>
        <taxon>Bacteria</taxon>
        <taxon>Pseudomonadati</taxon>
        <taxon>Bacteroidota</taxon>
        <taxon>Cytophagia</taxon>
        <taxon>Cytophagales</taxon>
        <taxon>Rhodocytophagaceae</taxon>
        <taxon>Rhodocytophaga</taxon>
    </lineage>
</organism>
<evidence type="ECO:0000259" key="5">
    <source>
        <dbReference type="Pfam" id="PF04542"/>
    </source>
</evidence>
<dbReference type="InterPro" id="IPR014327">
    <property type="entry name" value="RNA_pol_sigma70_bacteroid"/>
</dbReference>
<dbReference type="Proteomes" id="UP001168528">
    <property type="component" value="Unassembled WGS sequence"/>
</dbReference>
<dbReference type="InterPro" id="IPR013325">
    <property type="entry name" value="RNA_pol_sigma_r2"/>
</dbReference>
<dbReference type="InterPro" id="IPR013324">
    <property type="entry name" value="RNA_pol_sigma_r3/r4-like"/>
</dbReference>